<evidence type="ECO:0000256" key="5">
    <source>
        <dbReference type="ARBA" id="ARBA00022692"/>
    </source>
</evidence>
<accession>A0A4Q9GG03</accession>
<feature type="transmembrane region" description="Helical" evidence="8">
    <location>
        <begin position="440"/>
        <end position="458"/>
    </location>
</feature>
<evidence type="ECO:0000313" key="9">
    <source>
        <dbReference type="EMBL" id="TBN51796.1"/>
    </source>
</evidence>
<feature type="transmembrane region" description="Helical" evidence="8">
    <location>
        <begin position="470"/>
        <end position="492"/>
    </location>
</feature>
<dbReference type="SUPFAM" id="SSF81345">
    <property type="entry name" value="ABC transporter involved in vitamin B12 uptake, BtuC"/>
    <property type="match status" value="2"/>
</dbReference>
<feature type="transmembrane region" description="Helical" evidence="8">
    <location>
        <begin position="84"/>
        <end position="107"/>
    </location>
</feature>
<protein>
    <submittedName>
        <fullName evidence="9">Fe(3+)-hydroxamate ABC transporter permease FhuB</fullName>
    </submittedName>
</protein>
<dbReference type="GO" id="GO:0022857">
    <property type="term" value="F:transmembrane transporter activity"/>
    <property type="evidence" value="ECO:0007669"/>
    <property type="project" value="InterPro"/>
</dbReference>
<keyword evidence="4" id="KW-1003">Cell membrane</keyword>
<organism evidence="9 10">
    <name type="scientific">Hansschlegelia quercus</name>
    <dbReference type="NCBI Taxonomy" id="2528245"/>
    <lineage>
        <taxon>Bacteria</taxon>
        <taxon>Pseudomonadati</taxon>
        <taxon>Pseudomonadota</taxon>
        <taxon>Alphaproteobacteria</taxon>
        <taxon>Hyphomicrobiales</taxon>
        <taxon>Methylopilaceae</taxon>
        <taxon>Hansschlegelia</taxon>
    </lineage>
</organism>
<sequence>MPDHARRATVAAWLVWLGLAGLAAAVSLQEILPRLGAGAGSVDHALLVYSAAPRIVIALLAGAALGLAGALLQSALDNPLAEPSTLGVFAGSQLTLGLAASFAPALGALGREAAAFAGGGGAAALVLALSWRRRLDPVTVVLCGMVVAMVASSLSAALILARGDYLFALLIWGGGSLVQEGWRPSAAIGAALAVGLVAAAVMSRPLATLTAGEDSARSLGAPAPVIRIAALTIGVLLATTVAAEIGLIAFVGLAAPTLARASGARAPRQLLAAAPAVGAILLWLTDAVVQLVGSGESIPTGAATAFLGAPLLLWLLPRLALADRPTAVRPPSRRNPRVTLGLLAACALVAIVTALVLGRDMDGWSVATDGAFSELLPFRWPRVTAAGAAGAMLAAAGVVLQRMTGNPLAGPEVLGVGAGAGVGLAAVLLLTGAASLPLQMAGAALGALATVAVILLLAGGGRLGPERMLLAGAGISALCLAALNAVIATGSRDAFAILGWIAGATDAVGPEHAIAACIAAVLFASPLALMLRWLETLPLGLAPARSLGIDVPAARLALTVAAALLTGAAALIAGPLSFVGLVAPHAVRAAGLSRPGAHLAGSMLAGAALMTTADLLARTIVFPYQLPLGLFASLIGGGYLIVALSRR</sequence>
<evidence type="ECO:0000256" key="6">
    <source>
        <dbReference type="ARBA" id="ARBA00022989"/>
    </source>
</evidence>
<feature type="transmembrane region" description="Helical" evidence="8">
    <location>
        <begin position="624"/>
        <end position="644"/>
    </location>
</feature>
<dbReference type="Proteomes" id="UP000291613">
    <property type="component" value="Unassembled WGS sequence"/>
</dbReference>
<feature type="transmembrane region" description="Helical" evidence="8">
    <location>
        <begin position="413"/>
        <end position="434"/>
    </location>
</feature>
<reference evidence="9 10" key="1">
    <citation type="submission" date="2019-02" db="EMBL/GenBank/DDBJ databases">
        <title>Hansschlegelia quercus sp. nov., a novel methylotrophic bacterium from buds of oak (Quercus robur L.).</title>
        <authorList>
            <person name="Agafonova N.V."/>
            <person name="Kaparullina E.N."/>
            <person name="Grouzdev D.S."/>
            <person name="Doronina N.V."/>
        </authorList>
    </citation>
    <scope>NUCLEOTIDE SEQUENCE [LARGE SCALE GENOMIC DNA]</scope>
    <source>
        <strain evidence="9 10">Dub</strain>
    </source>
</reference>
<feature type="transmembrane region" description="Helical" evidence="8">
    <location>
        <begin position="49"/>
        <end position="72"/>
    </location>
</feature>
<feature type="transmembrane region" description="Helical" evidence="8">
    <location>
        <begin position="555"/>
        <end position="576"/>
    </location>
</feature>
<evidence type="ECO:0000256" key="4">
    <source>
        <dbReference type="ARBA" id="ARBA00022475"/>
    </source>
</evidence>
<dbReference type="RefSeq" id="WP_131003961.1">
    <property type="nucleotide sequence ID" value="NZ_JBHSZR010000001.1"/>
</dbReference>
<evidence type="ECO:0000313" key="10">
    <source>
        <dbReference type="Proteomes" id="UP000291613"/>
    </source>
</evidence>
<dbReference type="EMBL" id="SIUB01000006">
    <property type="protein sequence ID" value="TBN51796.1"/>
    <property type="molecule type" value="Genomic_DNA"/>
</dbReference>
<dbReference type="GO" id="GO:0033214">
    <property type="term" value="P:siderophore-iron import into cell"/>
    <property type="evidence" value="ECO:0007669"/>
    <property type="project" value="TreeGrafter"/>
</dbReference>
<feature type="transmembrane region" description="Helical" evidence="8">
    <location>
        <begin position="378"/>
        <end position="401"/>
    </location>
</feature>
<dbReference type="InterPro" id="IPR000522">
    <property type="entry name" value="ABC_transptr_permease_BtuC"/>
</dbReference>
<gene>
    <name evidence="9" type="primary">fhuB</name>
    <name evidence="9" type="ORF">EYR15_12910</name>
</gene>
<dbReference type="AlphaFoldDB" id="A0A4Q9GG03"/>
<keyword evidence="5 8" id="KW-0812">Transmembrane</keyword>
<dbReference type="GO" id="GO:0005886">
    <property type="term" value="C:plasma membrane"/>
    <property type="evidence" value="ECO:0007669"/>
    <property type="project" value="UniProtKB-SubCell"/>
</dbReference>
<keyword evidence="7 8" id="KW-0472">Membrane</keyword>
<feature type="transmembrane region" description="Helical" evidence="8">
    <location>
        <begin position="270"/>
        <end position="292"/>
    </location>
</feature>
<dbReference type="Gene3D" id="1.10.3470.10">
    <property type="entry name" value="ABC transporter involved in vitamin B12 uptake, BtuC"/>
    <property type="match status" value="2"/>
</dbReference>
<dbReference type="Pfam" id="PF01032">
    <property type="entry name" value="FecCD"/>
    <property type="match status" value="2"/>
</dbReference>
<dbReference type="PANTHER" id="PTHR30472:SF37">
    <property type="entry name" value="FE(3+) DICITRATE TRANSPORT SYSTEM PERMEASE PROTEIN FECD-RELATED"/>
    <property type="match status" value="1"/>
</dbReference>
<keyword evidence="3" id="KW-0813">Transport</keyword>
<feature type="transmembrane region" description="Helical" evidence="8">
    <location>
        <begin position="226"/>
        <end position="258"/>
    </location>
</feature>
<evidence type="ECO:0000256" key="7">
    <source>
        <dbReference type="ARBA" id="ARBA00023136"/>
    </source>
</evidence>
<dbReference type="OrthoDB" id="9811721at2"/>
<keyword evidence="10" id="KW-1185">Reference proteome</keyword>
<evidence type="ECO:0000256" key="8">
    <source>
        <dbReference type="SAM" id="Phobius"/>
    </source>
</evidence>
<dbReference type="NCBIfam" id="NF007866">
    <property type="entry name" value="PRK10577.1-2"/>
    <property type="match status" value="1"/>
</dbReference>
<name>A0A4Q9GG03_9HYPH</name>
<evidence type="ECO:0000256" key="3">
    <source>
        <dbReference type="ARBA" id="ARBA00022448"/>
    </source>
</evidence>
<feature type="transmembrane region" description="Helical" evidence="8">
    <location>
        <begin position="512"/>
        <end position="534"/>
    </location>
</feature>
<dbReference type="InterPro" id="IPR037294">
    <property type="entry name" value="ABC_BtuC-like"/>
</dbReference>
<keyword evidence="6 8" id="KW-1133">Transmembrane helix</keyword>
<feature type="transmembrane region" description="Helical" evidence="8">
    <location>
        <begin position="113"/>
        <end position="131"/>
    </location>
</feature>
<evidence type="ECO:0000256" key="2">
    <source>
        <dbReference type="ARBA" id="ARBA00007935"/>
    </source>
</evidence>
<comment type="similarity">
    <text evidence="2">Belongs to the binding-protein-dependent transport system permease family. FecCD subfamily.</text>
</comment>
<feature type="transmembrane region" description="Helical" evidence="8">
    <location>
        <begin position="298"/>
        <end position="317"/>
    </location>
</feature>
<dbReference type="PANTHER" id="PTHR30472">
    <property type="entry name" value="FERRIC ENTEROBACTIN TRANSPORT SYSTEM PERMEASE PROTEIN"/>
    <property type="match status" value="1"/>
</dbReference>
<feature type="transmembrane region" description="Helical" evidence="8">
    <location>
        <begin position="338"/>
        <end position="358"/>
    </location>
</feature>
<feature type="transmembrane region" description="Helical" evidence="8">
    <location>
        <begin position="138"/>
        <end position="159"/>
    </location>
</feature>
<comment type="caution">
    <text evidence="9">The sequence shown here is derived from an EMBL/GenBank/DDBJ whole genome shotgun (WGS) entry which is preliminary data.</text>
</comment>
<proteinExistence type="inferred from homology"/>
<comment type="subcellular location">
    <subcellularLocation>
        <location evidence="1">Cell membrane</location>
        <topology evidence="1">Multi-pass membrane protein</topology>
    </subcellularLocation>
</comment>
<evidence type="ECO:0000256" key="1">
    <source>
        <dbReference type="ARBA" id="ARBA00004651"/>
    </source>
</evidence>